<gene>
    <name evidence="1" type="ORF">M9H77_04320</name>
</gene>
<accession>A0ACC0CDR8</accession>
<comment type="caution">
    <text evidence="1">The sequence shown here is derived from an EMBL/GenBank/DDBJ whole genome shotgun (WGS) entry which is preliminary data.</text>
</comment>
<protein>
    <submittedName>
        <fullName evidence="1">Uncharacterized protein</fullName>
    </submittedName>
</protein>
<organism evidence="1 2">
    <name type="scientific">Catharanthus roseus</name>
    <name type="common">Madagascar periwinkle</name>
    <name type="synonym">Vinca rosea</name>
    <dbReference type="NCBI Taxonomy" id="4058"/>
    <lineage>
        <taxon>Eukaryota</taxon>
        <taxon>Viridiplantae</taxon>
        <taxon>Streptophyta</taxon>
        <taxon>Embryophyta</taxon>
        <taxon>Tracheophyta</taxon>
        <taxon>Spermatophyta</taxon>
        <taxon>Magnoliopsida</taxon>
        <taxon>eudicotyledons</taxon>
        <taxon>Gunneridae</taxon>
        <taxon>Pentapetalae</taxon>
        <taxon>asterids</taxon>
        <taxon>lamiids</taxon>
        <taxon>Gentianales</taxon>
        <taxon>Apocynaceae</taxon>
        <taxon>Rauvolfioideae</taxon>
        <taxon>Vinceae</taxon>
        <taxon>Catharanthinae</taxon>
        <taxon>Catharanthus</taxon>
    </lineage>
</organism>
<reference evidence="2" key="1">
    <citation type="journal article" date="2023" name="Nat. Plants">
        <title>Single-cell RNA sequencing provides a high-resolution roadmap for understanding the multicellular compartmentation of specialized metabolism.</title>
        <authorList>
            <person name="Sun S."/>
            <person name="Shen X."/>
            <person name="Li Y."/>
            <person name="Li Y."/>
            <person name="Wang S."/>
            <person name="Li R."/>
            <person name="Zhang H."/>
            <person name="Shen G."/>
            <person name="Guo B."/>
            <person name="Wei J."/>
            <person name="Xu J."/>
            <person name="St-Pierre B."/>
            <person name="Chen S."/>
            <person name="Sun C."/>
        </authorList>
    </citation>
    <scope>NUCLEOTIDE SEQUENCE [LARGE SCALE GENOMIC DNA]</scope>
</reference>
<sequence>MGKEKILCFLLLSILPATNANDITPPFSDDQLDLGGLSRNLSQRDISQLLLLHMGKCQSYWKRVAYYNRPINYMLEKDITPYANINHYDLTQELQKRYGGWLSEKAVVIVALGYDNGFFAPGRCSKAFEDCKEGDSSTEPYVVAYNLIKCHVAASLRYHLKPNNWENLAFWTLFVYGDTRKQYRSLWETGFPNSH</sequence>
<proteinExistence type="predicted"/>
<name>A0ACC0CDR8_CATRO</name>
<keyword evidence="2" id="KW-1185">Reference proteome</keyword>
<dbReference type="Proteomes" id="UP001060085">
    <property type="component" value="Linkage Group LG01"/>
</dbReference>
<evidence type="ECO:0000313" key="1">
    <source>
        <dbReference type="EMBL" id="KAI5683092.1"/>
    </source>
</evidence>
<evidence type="ECO:0000313" key="2">
    <source>
        <dbReference type="Proteomes" id="UP001060085"/>
    </source>
</evidence>
<dbReference type="EMBL" id="CM044701">
    <property type="protein sequence ID" value="KAI5683092.1"/>
    <property type="molecule type" value="Genomic_DNA"/>
</dbReference>